<feature type="compositionally biased region" description="Low complexity" evidence="1">
    <location>
        <begin position="238"/>
        <end position="259"/>
    </location>
</feature>
<feature type="compositionally biased region" description="Basic and acidic residues" evidence="1">
    <location>
        <begin position="576"/>
        <end position="588"/>
    </location>
</feature>
<feature type="compositionally biased region" description="Pro residues" evidence="1">
    <location>
        <begin position="304"/>
        <end position="314"/>
    </location>
</feature>
<feature type="compositionally biased region" description="Low complexity" evidence="1">
    <location>
        <begin position="559"/>
        <end position="568"/>
    </location>
</feature>
<evidence type="ECO:0000256" key="1">
    <source>
        <dbReference type="SAM" id="MobiDB-lite"/>
    </source>
</evidence>
<name>A0A836BT19_9CHLO</name>
<evidence type="ECO:0000313" key="2">
    <source>
        <dbReference type="EMBL" id="KAG2486373.1"/>
    </source>
</evidence>
<dbReference type="PROSITE" id="PS50096">
    <property type="entry name" value="IQ"/>
    <property type="match status" value="4"/>
</dbReference>
<proteinExistence type="predicted"/>
<gene>
    <name evidence="2" type="ORF">HYH03_014953</name>
</gene>
<dbReference type="Proteomes" id="UP000612055">
    <property type="component" value="Unassembled WGS sequence"/>
</dbReference>
<evidence type="ECO:0000313" key="3">
    <source>
        <dbReference type="Proteomes" id="UP000612055"/>
    </source>
</evidence>
<feature type="region of interest" description="Disordered" evidence="1">
    <location>
        <begin position="126"/>
        <end position="148"/>
    </location>
</feature>
<protein>
    <submittedName>
        <fullName evidence="2">Uncharacterized protein</fullName>
    </submittedName>
</protein>
<sequence length="726" mass="77117">MGTRPPYTRVRFVKTRPRKRSAGNGANQVHDEDVLRWQKMVSEHDAVLLAQQAGMGGPTLPASQHPPTFSTDPVKGAIDYLALLPDDAKQSLYKHVELASRNHRLILEGQERLKYVQAEVKRMKAMLPPPPPPPPPHQGPGPPVDVEPVPEPSCWASCCGLLPPPPPPPPPAVAPLARMAVALPPVDYFAAKAKESVAARRKTQEQSAGGALQQRSYGGASEASLHYVGSSVGGASEGGAAAAQRPPGAALAPPSAADAPPRPGGDGLEAAAELPGQLDKRTELVEPPPPPAPPPAAEASGQPLLPPPSRPPLAPLQGKAPGAPQSLLRPLAPLAPPGAGAGAQRKPSLPSLGPPQRAGSGGSQQGSAPAQEPAQQQVGQLGKQGQQGQPGPPYDLSRYQDPASLERITQLQALQRGKQARRQAEAVRAQRGSQQAARTQAAEADDLFASAAAELDGGRRQPPPPPPGPHPFEDPYAEPQQFDLSRYQDPESIAKIERIQAAARGRQARQQVKGIRAAQGPRAPAAPPSVQAPAGDLYGGEQDPYADQQDSYGRPQQPPQGQQQQKQPYDPYDLSRYQDPESIAKIERIQAAARGRQARRQVDALKAAQRPRASTAPARGPQTAAPDEWGPGPQGPEEGRGYGQEPAVESGQRQGQPGPPYDLSRYQDPASLERITQLQALQRGKQARRQAEAVRAQRGKQQAAPPPPPQQQQQQQWAEVEEVDDW</sequence>
<dbReference type="OrthoDB" id="551030at2759"/>
<organism evidence="2 3">
    <name type="scientific">Edaphochlamys debaryana</name>
    <dbReference type="NCBI Taxonomy" id="47281"/>
    <lineage>
        <taxon>Eukaryota</taxon>
        <taxon>Viridiplantae</taxon>
        <taxon>Chlorophyta</taxon>
        <taxon>core chlorophytes</taxon>
        <taxon>Chlorophyceae</taxon>
        <taxon>CS clade</taxon>
        <taxon>Chlamydomonadales</taxon>
        <taxon>Chlamydomonadales incertae sedis</taxon>
        <taxon>Edaphochlamys</taxon>
    </lineage>
</organism>
<dbReference type="AlphaFoldDB" id="A0A836BT19"/>
<comment type="caution">
    <text evidence="2">The sequence shown here is derived from an EMBL/GenBank/DDBJ whole genome shotgun (WGS) entry which is preliminary data.</text>
</comment>
<feature type="compositionally biased region" description="Pro residues" evidence="1">
    <location>
        <begin position="127"/>
        <end position="148"/>
    </location>
</feature>
<feature type="compositionally biased region" description="Basic and acidic residues" evidence="1">
    <location>
        <begin position="486"/>
        <end position="498"/>
    </location>
</feature>
<feature type="compositionally biased region" description="Low complexity" evidence="1">
    <location>
        <begin position="499"/>
        <end position="534"/>
    </location>
</feature>
<feature type="compositionally biased region" description="Low complexity" evidence="1">
    <location>
        <begin position="365"/>
        <end position="389"/>
    </location>
</feature>
<feature type="compositionally biased region" description="Pro residues" evidence="1">
    <location>
        <begin position="461"/>
        <end position="470"/>
    </location>
</feature>
<accession>A0A836BT19</accession>
<feature type="region of interest" description="Disordered" evidence="1">
    <location>
        <begin position="199"/>
        <end position="726"/>
    </location>
</feature>
<feature type="compositionally biased region" description="Pro residues" evidence="1">
    <location>
        <begin position="286"/>
        <end position="296"/>
    </location>
</feature>
<keyword evidence="3" id="KW-1185">Reference proteome</keyword>
<reference evidence="2" key="1">
    <citation type="journal article" date="2020" name="bioRxiv">
        <title>Comparative genomics of Chlamydomonas.</title>
        <authorList>
            <person name="Craig R.J."/>
            <person name="Hasan A.R."/>
            <person name="Ness R.W."/>
            <person name="Keightley P.D."/>
        </authorList>
    </citation>
    <scope>NUCLEOTIDE SEQUENCE</scope>
    <source>
        <strain evidence="2">CCAP 11/70</strain>
    </source>
</reference>
<dbReference type="EMBL" id="JAEHOE010000113">
    <property type="protein sequence ID" value="KAG2486373.1"/>
    <property type="molecule type" value="Genomic_DNA"/>
</dbReference>